<reference evidence="2" key="1">
    <citation type="journal article" date="2019" name="Int. J. Syst. Evol. Microbiol.">
        <title>The Global Catalogue of Microorganisms (GCM) 10K type strain sequencing project: providing services to taxonomists for standard genome sequencing and annotation.</title>
        <authorList>
            <consortium name="The Broad Institute Genomics Platform"/>
            <consortium name="The Broad Institute Genome Sequencing Center for Infectious Disease"/>
            <person name="Wu L."/>
            <person name="Ma J."/>
        </authorList>
    </citation>
    <scope>NUCLEOTIDE SEQUENCE [LARGE SCALE GENOMIC DNA]</scope>
    <source>
        <strain evidence="2">LMG 29894</strain>
    </source>
</reference>
<sequence length="1171" mass="123959">MIKDDDIVLAEPERLGDDPDAGGPISGRLIISGRENNLFADISPTDRIKGSVALAKCFVAVRGIGAEPLFDPLIYISARPRDPRVSVTLFGTPDSTDRRRHARDRVERYLARGTRWAGQLLERQLQGQRSIAIIQRETAPLPKIGQVFVLIQDEGRPTEYEQYVRITKQTDVVREFTVNLGSSLHTFRRRVITAEISDPLRRDFTGTAPSPVDDAGAGAVIRETVTANAARYYGAMSLTRPGKPGEFSIRVDSPYSRLVPSAQTETQLVQLSAAGQSVALFDAGNSEVSLVVASAVAPGASMHVGSPILPGSLQISRGGTDKMTDVGGRLMLAGGEVGRVDYVGGKIDFNVECPTWPGAKTVRFMPAAAAHRATNSWSIPVTAESRAQNLVVTLVPAPAPGTVTLSYRAAERWTDLRDDAAGGMRAAEASLGAGTQDYESGTLAATLGALPDVGSAIIITWCGRVALFNRANTPMHVGVQLQAELPADKPMTPGSVAIEWPTDNGTATAVDNKMGGLSGDATGRLDYAHGRILLRPARLPSTGQGYRVTLGVAALPLKIYQPGPVSETGDPVGVVLPDEWVRGSLRFGVVYARNGKPYELQLIDNGAGQLLDPNGGAVGTINYETKTVGIQRYREFPDVGFGLFATGNQAPTAVTIEAGSPQFRLSSFTGARYQVGTAAPPTVIDAVATEIAVDLVSNSGERIVPGSVRFKLGGRTYVDRVGSLYTDIDPATGSGIHAGVIDYGSGRCVLSVWTVGAPLDPQIESLATAMGGLLVGGISFRTPLAPIKPNSLNLVVPADGGGTVSVQDNGDGTVSGAGFEGTADLQTGVVHVRFGDWVIASGNEKEWWFKPDLVRADGRIFRPRLYDPVGMRYNAIAYSYLPMSAELLGLDPVRLPSDGRVPIVRPGDVVAIHHTARKLASAAAPGVRIDVGRNRLVEVRVIDALDKELPRSMYAADLDGGVVTLGAALDLTGYTPPLAVEHRVEDQSLCLDVQISGDIGLMRPLTHDYPAGETIVSSCLEVGDLMARVTPPFSQQTWTTEWSDGRVGAAINAQYQTVTHPIVVSNLGAADERWAVVFASQTGYRVIGERLGEIATGSTASDCAPINPASGQPYFVLKAAGWGGAWATGNVLRFNTRSASAAVWLARSVQIGPASGGSDGFRLRVFGGVDA</sequence>
<keyword evidence="2" id="KW-1185">Reference proteome</keyword>
<evidence type="ECO:0008006" key="3">
    <source>
        <dbReference type="Google" id="ProtNLM"/>
    </source>
</evidence>
<protein>
    <recommendedName>
        <fullName evidence="3">Tip attachment protein J domain-containing protein</fullName>
    </recommendedName>
</protein>
<comment type="caution">
    <text evidence="1">The sequence shown here is derived from an EMBL/GenBank/DDBJ whole genome shotgun (WGS) entry which is preliminary data.</text>
</comment>
<dbReference type="EMBL" id="JBHSBU010000001">
    <property type="protein sequence ID" value="MFC4158289.1"/>
    <property type="molecule type" value="Genomic_DNA"/>
</dbReference>
<dbReference type="RefSeq" id="WP_378160799.1">
    <property type="nucleotide sequence ID" value="NZ_JBHSBU010000001.1"/>
</dbReference>
<evidence type="ECO:0000313" key="2">
    <source>
        <dbReference type="Proteomes" id="UP001595791"/>
    </source>
</evidence>
<dbReference type="Proteomes" id="UP001595791">
    <property type="component" value="Unassembled WGS sequence"/>
</dbReference>
<organism evidence="1 2">
    <name type="scientific">Chitinimonas lacunae</name>
    <dbReference type="NCBI Taxonomy" id="1963018"/>
    <lineage>
        <taxon>Bacteria</taxon>
        <taxon>Pseudomonadati</taxon>
        <taxon>Pseudomonadota</taxon>
        <taxon>Betaproteobacteria</taxon>
        <taxon>Neisseriales</taxon>
        <taxon>Chitinibacteraceae</taxon>
        <taxon>Chitinimonas</taxon>
    </lineage>
</organism>
<proteinExistence type="predicted"/>
<gene>
    <name evidence="1" type="ORF">ACFOW7_02840</name>
</gene>
<name>A0ABV8MJH7_9NEIS</name>
<accession>A0ABV8MJH7</accession>
<evidence type="ECO:0000313" key="1">
    <source>
        <dbReference type="EMBL" id="MFC4158289.1"/>
    </source>
</evidence>